<keyword evidence="2" id="KW-1003">Cell membrane</keyword>
<feature type="transmembrane region" description="Helical" evidence="6">
    <location>
        <begin position="415"/>
        <end position="432"/>
    </location>
</feature>
<accession>A0A449I7R8</accession>
<dbReference type="InterPro" id="IPR002797">
    <property type="entry name" value="Polysacc_synth"/>
</dbReference>
<evidence type="ECO:0000256" key="5">
    <source>
        <dbReference type="ARBA" id="ARBA00023136"/>
    </source>
</evidence>
<dbReference type="PANTHER" id="PTHR30250:SF11">
    <property type="entry name" value="O-ANTIGEN TRANSPORTER-RELATED"/>
    <property type="match status" value="1"/>
</dbReference>
<dbReference type="PANTHER" id="PTHR30250">
    <property type="entry name" value="PST FAMILY PREDICTED COLANIC ACID TRANSPORTER"/>
    <property type="match status" value="1"/>
</dbReference>
<proteinExistence type="predicted"/>
<evidence type="ECO:0000256" key="4">
    <source>
        <dbReference type="ARBA" id="ARBA00022989"/>
    </source>
</evidence>
<protein>
    <submittedName>
        <fullName evidence="7">Polysaccharide biosynthesis protein</fullName>
    </submittedName>
</protein>
<feature type="transmembrane region" description="Helical" evidence="6">
    <location>
        <begin position="83"/>
        <end position="105"/>
    </location>
</feature>
<organism evidence="7 8">
    <name type="scientific">Prevotella heparinolytica</name>
    <dbReference type="NCBI Taxonomy" id="28113"/>
    <lineage>
        <taxon>Bacteria</taxon>
        <taxon>Pseudomonadati</taxon>
        <taxon>Bacteroidota</taxon>
        <taxon>Bacteroidia</taxon>
        <taxon>Bacteroidales</taxon>
        <taxon>Bacteroidaceae</taxon>
        <taxon>Bacteroides</taxon>
    </lineage>
</organism>
<feature type="transmembrane region" description="Helical" evidence="6">
    <location>
        <begin position="252"/>
        <end position="274"/>
    </location>
</feature>
<feature type="transmembrane region" description="Helical" evidence="6">
    <location>
        <begin position="178"/>
        <end position="198"/>
    </location>
</feature>
<comment type="subcellular location">
    <subcellularLocation>
        <location evidence="1">Cell membrane</location>
        <topology evidence="1">Multi-pass membrane protein</topology>
    </subcellularLocation>
</comment>
<sequence>MAESSSTFIKKLIDFSVVTWISFGLSFLTAPISTRLFIPEVLGKINIFNTYSNLFGILIMFGLDQAFARFYLERPNNRSKGYLFTFCFGTTYSLLLFFIVLSIPFGKVLSLVLFEEGDNLLLILFFFSVFCTSTLRYLNLSYRMEKNIKMYTIQGILITLVSKVLYLGVGFWDPSYKLALIVLTISHVVLAVIFLGIQRNRFEFISVYDKGFTSEMLKFAIPLIPVSVLMWANTSIPQIIMQKTMDYHSMGIFTSAVALANVILVVQSGFNTFWVPYTYENYKTQTGQFYKIHKYLIFVLTLCALILVLCQDVVFLLLGEKYREAKVFFPFLILGPVSYMIGETTGLGINISKRSYLNIIVFGISVIFNIVLCLLLGALFGIPGIAISTAFAAIVAMILKTYFGEKYYVVIQSYKYMFFSASFILVSALITWKIPTMNIRISLLVILFLAFMAFFRKEVIELSKYALKFIRK</sequence>
<reference evidence="7 8" key="1">
    <citation type="submission" date="2019-02" db="EMBL/GenBank/DDBJ databases">
        <authorList>
            <consortium name="Pathogen Informatics"/>
        </authorList>
    </citation>
    <scope>NUCLEOTIDE SEQUENCE [LARGE SCALE GENOMIC DNA]</scope>
    <source>
        <strain evidence="7 8">3012STDY7078512</strain>
    </source>
</reference>
<dbReference type="AlphaFoldDB" id="A0A449I7R8"/>
<dbReference type="Pfam" id="PF01943">
    <property type="entry name" value="Polysacc_synt"/>
    <property type="match status" value="1"/>
</dbReference>
<feature type="transmembrane region" description="Helical" evidence="6">
    <location>
        <begin position="328"/>
        <end position="349"/>
    </location>
</feature>
<feature type="transmembrane region" description="Helical" evidence="6">
    <location>
        <begin position="120"/>
        <end position="138"/>
    </location>
</feature>
<feature type="transmembrane region" description="Helical" evidence="6">
    <location>
        <begin position="219"/>
        <end position="240"/>
    </location>
</feature>
<evidence type="ECO:0000256" key="2">
    <source>
        <dbReference type="ARBA" id="ARBA00022475"/>
    </source>
</evidence>
<feature type="transmembrane region" description="Helical" evidence="6">
    <location>
        <begin position="356"/>
        <end position="379"/>
    </location>
</feature>
<evidence type="ECO:0000313" key="8">
    <source>
        <dbReference type="Proteomes" id="UP000396835"/>
    </source>
</evidence>
<evidence type="ECO:0000256" key="3">
    <source>
        <dbReference type="ARBA" id="ARBA00022692"/>
    </source>
</evidence>
<gene>
    <name evidence="7" type="ORF">NCTC7812_03062</name>
</gene>
<keyword evidence="5 6" id="KW-0472">Membrane</keyword>
<feature type="transmembrane region" description="Helical" evidence="6">
    <location>
        <begin position="52"/>
        <end position="71"/>
    </location>
</feature>
<dbReference type="InterPro" id="IPR050833">
    <property type="entry name" value="Poly_Biosynth_Transport"/>
</dbReference>
<keyword evidence="4 6" id="KW-1133">Transmembrane helix</keyword>
<dbReference type="Proteomes" id="UP000396835">
    <property type="component" value="Unassembled WGS sequence"/>
</dbReference>
<dbReference type="GO" id="GO:0005886">
    <property type="term" value="C:plasma membrane"/>
    <property type="evidence" value="ECO:0007669"/>
    <property type="project" value="UniProtKB-SubCell"/>
</dbReference>
<feature type="transmembrane region" description="Helical" evidence="6">
    <location>
        <begin position="438"/>
        <end position="455"/>
    </location>
</feature>
<evidence type="ECO:0000256" key="1">
    <source>
        <dbReference type="ARBA" id="ARBA00004651"/>
    </source>
</evidence>
<dbReference type="EMBL" id="CAACYH010000007">
    <property type="protein sequence ID" value="VFB15473.1"/>
    <property type="molecule type" value="Genomic_DNA"/>
</dbReference>
<feature type="transmembrane region" description="Helical" evidence="6">
    <location>
        <begin position="385"/>
        <end position="403"/>
    </location>
</feature>
<keyword evidence="3 6" id="KW-0812">Transmembrane</keyword>
<dbReference type="RefSeq" id="WP_131753091.1">
    <property type="nucleotide sequence ID" value="NZ_CAACYH010000007.1"/>
</dbReference>
<feature type="transmembrane region" description="Helical" evidence="6">
    <location>
        <begin position="150"/>
        <end position="172"/>
    </location>
</feature>
<name>A0A449I7R8_9BACE</name>
<evidence type="ECO:0000256" key="6">
    <source>
        <dbReference type="SAM" id="Phobius"/>
    </source>
</evidence>
<dbReference type="OrthoDB" id="9770347at2"/>
<feature type="transmembrane region" description="Helical" evidence="6">
    <location>
        <begin position="295"/>
        <end position="316"/>
    </location>
</feature>
<evidence type="ECO:0000313" key="7">
    <source>
        <dbReference type="EMBL" id="VFB15473.1"/>
    </source>
</evidence>
<feature type="transmembrane region" description="Helical" evidence="6">
    <location>
        <begin position="12"/>
        <end position="32"/>
    </location>
</feature>